<dbReference type="CDD" id="cd04515">
    <property type="entry name" value="Alpha_kinase"/>
    <property type="match status" value="1"/>
</dbReference>
<dbReference type="InterPro" id="IPR004166">
    <property type="entry name" value="a-kinase_dom"/>
</dbReference>
<dbReference type="SUPFAM" id="SSF56112">
    <property type="entry name" value="Protein kinase-like (PK-like)"/>
    <property type="match status" value="1"/>
</dbReference>
<evidence type="ECO:0000256" key="1">
    <source>
        <dbReference type="ARBA" id="ARBA00022527"/>
    </source>
</evidence>
<keyword evidence="8" id="KW-1185">Reference proteome</keyword>
<keyword evidence="5" id="KW-0067">ATP-binding</keyword>
<organism evidence="7 8">
    <name type="scientific">Stylonychia lemnae</name>
    <name type="common">Ciliate</name>
    <dbReference type="NCBI Taxonomy" id="5949"/>
    <lineage>
        <taxon>Eukaryota</taxon>
        <taxon>Sar</taxon>
        <taxon>Alveolata</taxon>
        <taxon>Ciliophora</taxon>
        <taxon>Intramacronucleata</taxon>
        <taxon>Spirotrichea</taxon>
        <taxon>Stichotrichia</taxon>
        <taxon>Sporadotrichida</taxon>
        <taxon>Oxytrichidae</taxon>
        <taxon>Stylonychinae</taxon>
        <taxon>Stylonychia</taxon>
    </lineage>
</organism>
<proteinExistence type="predicted"/>
<evidence type="ECO:0000256" key="4">
    <source>
        <dbReference type="ARBA" id="ARBA00022777"/>
    </source>
</evidence>
<evidence type="ECO:0000256" key="2">
    <source>
        <dbReference type="ARBA" id="ARBA00022679"/>
    </source>
</evidence>
<dbReference type="PROSITE" id="PS51158">
    <property type="entry name" value="ALPHA_KINASE"/>
    <property type="match status" value="1"/>
</dbReference>
<evidence type="ECO:0000256" key="3">
    <source>
        <dbReference type="ARBA" id="ARBA00022741"/>
    </source>
</evidence>
<dbReference type="SMART" id="SM00811">
    <property type="entry name" value="Alpha_kinase"/>
    <property type="match status" value="1"/>
</dbReference>
<keyword evidence="3" id="KW-0547">Nucleotide-binding</keyword>
<keyword evidence="4 7" id="KW-0418">Kinase</keyword>
<dbReference type="Pfam" id="PF02816">
    <property type="entry name" value="Alpha_kinase"/>
    <property type="match status" value="1"/>
</dbReference>
<evidence type="ECO:0000259" key="6">
    <source>
        <dbReference type="PROSITE" id="PS51158"/>
    </source>
</evidence>
<dbReference type="Proteomes" id="UP000039865">
    <property type="component" value="Unassembled WGS sequence"/>
</dbReference>
<sequence length="449" mass="53053">MLSLRPNNNQPIDAAADRYFILQKQLFETLPDEQIHLEDFQIINGYINGKGKDQSRNTEYQIEGVLKGEMADDDRILNEEQRLVNLQYDDKPLGRLNIRQQRHHHIELRNPAPPDILLTIKELPCLCKETKIQKVQNQPGSNLKTVECRKCRVHQSNLQIILQELREINIINVKRLFQIQMGESIKDTTVFQDLIQLIIAKYLSQKFNKVIKDTGFSLKYLDTYLLVPHFNNTEQQFYQVELFQEGEMEKYNMQIEDFSNRKNNQQFNGKEAIGKELQYQKLQEFYQLASAFSHWTQSITDKMMTIVDVQGWRIANSLILTDPLIHSYIEGMFGKVDISLEGQKQWLQDHDCENNKFCKYLGLEKSINKNNIQIQFELSQLLTQFKDNQKIFQNQFKSMVTEIYNDDNFEKSKDDVAQKSTQIEQNLWPYQTNGEEQKKQFLENYNKNQ</sequence>
<dbReference type="InterPro" id="IPR051852">
    <property type="entry name" value="Alpha-type_PK"/>
</dbReference>
<dbReference type="Gene3D" id="3.20.200.10">
    <property type="entry name" value="MHCK/EF2 kinase"/>
    <property type="match status" value="1"/>
</dbReference>
<gene>
    <name evidence="7" type="primary">Contig7187.g7694</name>
    <name evidence="7" type="ORF">STYLEM_1303</name>
</gene>
<evidence type="ECO:0000256" key="5">
    <source>
        <dbReference type="ARBA" id="ARBA00022840"/>
    </source>
</evidence>
<dbReference type="GO" id="GO:0005524">
    <property type="term" value="F:ATP binding"/>
    <property type="evidence" value="ECO:0007669"/>
    <property type="project" value="UniProtKB-KW"/>
</dbReference>
<dbReference type="InParanoid" id="A0A077ZS67"/>
<name>A0A077ZS67_STYLE</name>
<dbReference type="InterPro" id="IPR011009">
    <property type="entry name" value="Kinase-like_dom_sf"/>
</dbReference>
<accession>A0A077ZS67</accession>
<dbReference type="GO" id="GO:0004674">
    <property type="term" value="F:protein serine/threonine kinase activity"/>
    <property type="evidence" value="ECO:0007669"/>
    <property type="project" value="UniProtKB-KW"/>
</dbReference>
<evidence type="ECO:0000313" key="8">
    <source>
        <dbReference type="Proteomes" id="UP000039865"/>
    </source>
</evidence>
<dbReference type="PANTHER" id="PTHR45992">
    <property type="entry name" value="EUKARYOTIC ELONGATION FACTOR 2 KINASE-RELATED"/>
    <property type="match status" value="1"/>
</dbReference>
<protein>
    <submittedName>
        <fullName evidence="7">Mhck ef2 kinase domain family protein</fullName>
    </submittedName>
</protein>
<keyword evidence="1" id="KW-0723">Serine/threonine-protein kinase</keyword>
<evidence type="ECO:0000313" key="7">
    <source>
        <dbReference type="EMBL" id="CDW72344.1"/>
    </source>
</evidence>
<dbReference type="AlphaFoldDB" id="A0A077ZS67"/>
<dbReference type="OrthoDB" id="430683at2759"/>
<dbReference type="EMBL" id="CCKQ01001239">
    <property type="protein sequence ID" value="CDW72344.1"/>
    <property type="molecule type" value="Genomic_DNA"/>
</dbReference>
<keyword evidence="2" id="KW-0808">Transferase</keyword>
<reference evidence="7 8" key="1">
    <citation type="submission" date="2014-06" db="EMBL/GenBank/DDBJ databases">
        <authorList>
            <person name="Swart Estienne"/>
        </authorList>
    </citation>
    <scope>NUCLEOTIDE SEQUENCE [LARGE SCALE GENOMIC DNA]</scope>
    <source>
        <strain evidence="7 8">130c</strain>
    </source>
</reference>
<feature type="domain" description="Alpha-type protein kinase" evidence="6">
    <location>
        <begin position="80"/>
        <end position="366"/>
    </location>
</feature>